<keyword evidence="1" id="KW-0472">Membrane</keyword>
<sequence length="194" mass="21417">MSDTSLTGAIDTGRISKIAGQPVTVTVSRTPLLGREVQFEQWAERAVQVLDRFPGSLGIGVLRPGTAGGEWHMVFRFADGLALRNWERSPQRAALQAELAGVAEDMKVQRTVGVDNWFDLPERALPRAGFVRRLLGDALWVYPVSLAMAVLVAPMLAPMALWLRVLVSGVAVGLVSHLTVRPLRNRLRRRRQFA</sequence>
<evidence type="ECO:0000256" key="1">
    <source>
        <dbReference type="SAM" id="Phobius"/>
    </source>
</evidence>
<dbReference type="InterPro" id="IPR007138">
    <property type="entry name" value="ABM_dom"/>
</dbReference>
<dbReference type="InterPro" id="IPR011008">
    <property type="entry name" value="Dimeric_a/b-barrel"/>
</dbReference>
<dbReference type="SUPFAM" id="SSF54909">
    <property type="entry name" value="Dimeric alpha+beta barrel"/>
    <property type="match status" value="1"/>
</dbReference>
<feature type="transmembrane region" description="Helical" evidence="1">
    <location>
        <begin position="134"/>
        <end position="155"/>
    </location>
</feature>
<dbReference type="PANTHER" id="PTHR40057">
    <property type="entry name" value="SLR1162 PROTEIN"/>
    <property type="match status" value="1"/>
</dbReference>
<evidence type="ECO:0000313" key="4">
    <source>
        <dbReference type="EMBL" id="CAB5057359.1"/>
    </source>
</evidence>
<name>A0A6J6USX9_9ZZZZ</name>
<reference evidence="3" key="1">
    <citation type="submission" date="2020-05" db="EMBL/GenBank/DDBJ databases">
        <authorList>
            <person name="Chiriac C."/>
            <person name="Salcher M."/>
            <person name="Ghai R."/>
            <person name="Kavagutti S V."/>
        </authorList>
    </citation>
    <scope>NUCLEOTIDE SEQUENCE</scope>
</reference>
<evidence type="ECO:0000313" key="3">
    <source>
        <dbReference type="EMBL" id="CAB4762616.1"/>
    </source>
</evidence>
<organism evidence="3">
    <name type="scientific">freshwater metagenome</name>
    <dbReference type="NCBI Taxonomy" id="449393"/>
    <lineage>
        <taxon>unclassified sequences</taxon>
        <taxon>metagenomes</taxon>
        <taxon>ecological metagenomes</taxon>
    </lineage>
</organism>
<dbReference type="AlphaFoldDB" id="A0A6J6USX9"/>
<keyword evidence="1" id="KW-0812">Transmembrane</keyword>
<gene>
    <name evidence="3" type="ORF">UFOPK2806_01779</name>
    <name evidence="4" type="ORF">UFOPK4306_00689</name>
</gene>
<dbReference type="EMBL" id="CAFBQP010000020">
    <property type="protein sequence ID" value="CAB5057359.1"/>
    <property type="molecule type" value="Genomic_DNA"/>
</dbReference>
<protein>
    <submittedName>
        <fullName evidence="3">Unannotated protein</fullName>
    </submittedName>
</protein>
<accession>A0A6J6USX9</accession>
<feature type="domain" description="ABM" evidence="2">
    <location>
        <begin position="34"/>
        <end position="97"/>
    </location>
</feature>
<feature type="transmembrane region" description="Helical" evidence="1">
    <location>
        <begin position="161"/>
        <end position="180"/>
    </location>
</feature>
<dbReference type="PANTHER" id="PTHR40057:SF1">
    <property type="entry name" value="SLR1162 PROTEIN"/>
    <property type="match status" value="1"/>
</dbReference>
<dbReference type="Pfam" id="PF03992">
    <property type="entry name" value="ABM"/>
    <property type="match status" value="1"/>
</dbReference>
<dbReference type="EMBL" id="CAEZYY010000027">
    <property type="protein sequence ID" value="CAB4762616.1"/>
    <property type="molecule type" value="Genomic_DNA"/>
</dbReference>
<proteinExistence type="predicted"/>
<keyword evidence="1" id="KW-1133">Transmembrane helix</keyword>
<evidence type="ECO:0000259" key="2">
    <source>
        <dbReference type="Pfam" id="PF03992"/>
    </source>
</evidence>
<dbReference type="Gene3D" id="3.30.70.100">
    <property type="match status" value="1"/>
</dbReference>
<dbReference type="InterPro" id="IPR038762">
    <property type="entry name" value="ABM_predict"/>
</dbReference>